<dbReference type="InterPro" id="IPR029044">
    <property type="entry name" value="Nucleotide-diphossugar_trans"/>
</dbReference>
<comment type="caution">
    <text evidence="6">The sequence shown here is derived from an EMBL/GenBank/DDBJ whole genome shotgun (WGS) entry which is preliminary data.</text>
</comment>
<comment type="similarity">
    <text evidence="2">Belongs to the glycosyltransferase 2 family.</text>
</comment>
<sequence>MKFSVVMPYRQRLANVRMAFASLAEQTLGHTAFEVIVGCLEYSPEFVALCQEYAGRLRIVTVVAGDDWSVSRARNLALRQVTGDVVLFLDCDMVIPADFLSNLWERYYQHGQQVCVSGQMIGYDEAVDADVAAPRSQPWEVHREALAGLATADRAALDIRWSDKFASAVRRYPWAHVRGGIIALSTGVLLRHDLTFDEGFHGWGPEDQEWAYRVAASGTPIVLASDVYGLHLPHHRDQAENGRTAWPNNRYYLAKWPHLGLELAMSFGGWLDADALHDDAERDLADAVSGPGRTHGVARGLVGGVDTLVVGVELDRRTAAPVPEHRALFDAGAPTQVLSLAGFALPFDDGDVEQCRVLPAVSALPPRWRDVIVAEAGRVSRKPPAVDVLSPIG</sequence>
<dbReference type="SUPFAM" id="SSF53448">
    <property type="entry name" value="Nucleotide-diphospho-sugar transferases"/>
    <property type="match status" value="1"/>
</dbReference>
<dbReference type="Pfam" id="PF00535">
    <property type="entry name" value="Glycos_transf_2"/>
    <property type="match status" value="1"/>
</dbReference>
<dbReference type="Gene3D" id="3.90.550.10">
    <property type="entry name" value="Spore Coat Polysaccharide Biosynthesis Protein SpsA, Chain A"/>
    <property type="match status" value="1"/>
</dbReference>
<evidence type="ECO:0000259" key="5">
    <source>
        <dbReference type="Pfam" id="PF00535"/>
    </source>
</evidence>
<evidence type="ECO:0000256" key="3">
    <source>
        <dbReference type="ARBA" id="ARBA00022676"/>
    </source>
</evidence>
<name>A0A919IRA4_9ACTN</name>
<gene>
    <name evidence="6" type="ORF">Acy02nite_86200</name>
</gene>
<organism evidence="6 7">
    <name type="scientific">Actinoplanes cyaneus</name>
    <dbReference type="NCBI Taxonomy" id="52696"/>
    <lineage>
        <taxon>Bacteria</taxon>
        <taxon>Bacillati</taxon>
        <taxon>Actinomycetota</taxon>
        <taxon>Actinomycetes</taxon>
        <taxon>Micromonosporales</taxon>
        <taxon>Micromonosporaceae</taxon>
        <taxon>Actinoplanes</taxon>
    </lineage>
</organism>
<dbReference type="RefSeq" id="WP_203754967.1">
    <property type="nucleotide sequence ID" value="NZ_BAAAUC010000070.1"/>
</dbReference>
<dbReference type="PANTHER" id="PTHR43179:SF12">
    <property type="entry name" value="GALACTOFURANOSYLTRANSFERASE GLFT2"/>
    <property type="match status" value="1"/>
</dbReference>
<protein>
    <recommendedName>
        <fullName evidence="5">Glycosyltransferase 2-like domain-containing protein</fullName>
    </recommendedName>
</protein>
<dbReference type="CDD" id="cd00761">
    <property type="entry name" value="Glyco_tranf_GTA_type"/>
    <property type="match status" value="1"/>
</dbReference>
<dbReference type="InterPro" id="IPR001173">
    <property type="entry name" value="Glyco_trans_2-like"/>
</dbReference>
<dbReference type="Proteomes" id="UP000619479">
    <property type="component" value="Unassembled WGS sequence"/>
</dbReference>
<dbReference type="EMBL" id="BOMH01000081">
    <property type="protein sequence ID" value="GID70739.1"/>
    <property type="molecule type" value="Genomic_DNA"/>
</dbReference>
<evidence type="ECO:0000256" key="4">
    <source>
        <dbReference type="ARBA" id="ARBA00022679"/>
    </source>
</evidence>
<feature type="domain" description="Glycosyltransferase 2-like" evidence="5">
    <location>
        <begin position="4"/>
        <end position="122"/>
    </location>
</feature>
<proteinExistence type="inferred from homology"/>
<evidence type="ECO:0000256" key="2">
    <source>
        <dbReference type="ARBA" id="ARBA00006739"/>
    </source>
</evidence>
<comment type="pathway">
    <text evidence="1">Cell wall biogenesis; cell wall polysaccharide biosynthesis.</text>
</comment>
<evidence type="ECO:0000256" key="1">
    <source>
        <dbReference type="ARBA" id="ARBA00004776"/>
    </source>
</evidence>
<dbReference type="AlphaFoldDB" id="A0A919IRA4"/>
<dbReference type="GO" id="GO:0016757">
    <property type="term" value="F:glycosyltransferase activity"/>
    <property type="evidence" value="ECO:0007669"/>
    <property type="project" value="UniProtKB-KW"/>
</dbReference>
<dbReference type="PANTHER" id="PTHR43179">
    <property type="entry name" value="RHAMNOSYLTRANSFERASE WBBL"/>
    <property type="match status" value="1"/>
</dbReference>
<reference evidence="6" key="1">
    <citation type="submission" date="2021-01" db="EMBL/GenBank/DDBJ databases">
        <title>Whole genome shotgun sequence of Actinoplanes cyaneus NBRC 14990.</title>
        <authorList>
            <person name="Komaki H."/>
            <person name="Tamura T."/>
        </authorList>
    </citation>
    <scope>NUCLEOTIDE SEQUENCE</scope>
    <source>
        <strain evidence="6">NBRC 14990</strain>
    </source>
</reference>
<keyword evidence="7" id="KW-1185">Reference proteome</keyword>
<keyword evidence="3" id="KW-0328">Glycosyltransferase</keyword>
<evidence type="ECO:0000313" key="7">
    <source>
        <dbReference type="Proteomes" id="UP000619479"/>
    </source>
</evidence>
<accession>A0A919IRA4</accession>
<evidence type="ECO:0000313" key="6">
    <source>
        <dbReference type="EMBL" id="GID70739.1"/>
    </source>
</evidence>
<keyword evidence="4" id="KW-0808">Transferase</keyword>